<reference evidence="3" key="1">
    <citation type="journal article" date="2011" name="Genome Biol.">
        <title>Comparative genomics of the social amoebae Dictyostelium discoideum and Dictyostelium purpureum.</title>
        <authorList>
            <consortium name="US DOE Joint Genome Institute (JGI-PGF)"/>
            <person name="Sucgang R."/>
            <person name="Kuo A."/>
            <person name="Tian X."/>
            <person name="Salerno W."/>
            <person name="Parikh A."/>
            <person name="Feasley C.L."/>
            <person name="Dalin E."/>
            <person name="Tu H."/>
            <person name="Huang E."/>
            <person name="Barry K."/>
            <person name="Lindquist E."/>
            <person name="Shapiro H."/>
            <person name="Bruce D."/>
            <person name="Schmutz J."/>
            <person name="Salamov A."/>
            <person name="Fey P."/>
            <person name="Gaudet P."/>
            <person name="Anjard C."/>
            <person name="Babu M.M."/>
            <person name="Basu S."/>
            <person name="Bushmanova Y."/>
            <person name="van der Wel H."/>
            <person name="Katoh-Kurasawa M."/>
            <person name="Dinh C."/>
            <person name="Coutinho P.M."/>
            <person name="Saito T."/>
            <person name="Elias M."/>
            <person name="Schaap P."/>
            <person name="Kay R.R."/>
            <person name="Henrissat B."/>
            <person name="Eichinger L."/>
            <person name="Rivero F."/>
            <person name="Putnam N.H."/>
            <person name="West C.M."/>
            <person name="Loomis W.F."/>
            <person name="Chisholm R.L."/>
            <person name="Shaulsky G."/>
            <person name="Strassmann J.E."/>
            <person name="Queller D.C."/>
            <person name="Kuspa A."/>
            <person name="Grigoriev I.V."/>
        </authorList>
    </citation>
    <scope>NUCLEOTIDE SEQUENCE [LARGE SCALE GENOMIC DNA]</scope>
    <source>
        <strain evidence="3">QSDP1</strain>
    </source>
</reference>
<keyword evidence="3" id="KW-1185">Reference proteome</keyword>
<sequence length="135" mass="15650">MEEAFGLEFEPLNDDFNENILDKDYIESEIKCLKSIEGFTSIGNLILEKNKNTSLEKKEEEKFYIVNGGEMGKLKRDIDETKKKIKLLKIELGYLNNQPPSDKKISKIDPRSLFGNEGGSYRNNNNRDTKQRTRI</sequence>
<dbReference type="Proteomes" id="UP000001064">
    <property type="component" value="Unassembled WGS sequence"/>
</dbReference>
<name>F1A362_DICPU</name>
<evidence type="ECO:0000313" key="2">
    <source>
        <dbReference type="EMBL" id="EGC29364.1"/>
    </source>
</evidence>
<dbReference type="InParanoid" id="F1A362"/>
<dbReference type="RefSeq" id="XP_003294108.1">
    <property type="nucleotide sequence ID" value="XM_003294060.1"/>
</dbReference>
<accession>F1A362</accession>
<proteinExistence type="predicted"/>
<dbReference type="VEuPathDB" id="AmoebaDB:DICPUDRAFT_84605"/>
<evidence type="ECO:0000313" key="3">
    <source>
        <dbReference type="Proteomes" id="UP000001064"/>
    </source>
</evidence>
<feature type="compositionally biased region" description="Basic and acidic residues" evidence="1">
    <location>
        <begin position="125"/>
        <end position="135"/>
    </location>
</feature>
<dbReference type="AlphaFoldDB" id="F1A362"/>
<protein>
    <submittedName>
        <fullName evidence="2">Uncharacterized protein</fullName>
    </submittedName>
</protein>
<evidence type="ECO:0000256" key="1">
    <source>
        <dbReference type="SAM" id="MobiDB-lite"/>
    </source>
</evidence>
<feature type="region of interest" description="Disordered" evidence="1">
    <location>
        <begin position="96"/>
        <end position="135"/>
    </location>
</feature>
<gene>
    <name evidence="2" type="ORF">DICPUDRAFT_84605</name>
</gene>
<feature type="compositionally biased region" description="Basic and acidic residues" evidence="1">
    <location>
        <begin position="101"/>
        <end position="110"/>
    </location>
</feature>
<dbReference type="EMBL" id="GL871442">
    <property type="protein sequence ID" value="EGC29364.1"/>
    <property type="molecule type" value="Genomic_DNA"/>
</dbReference>
<dbReference type="GeneID" id="10505428"/>
<dbReference type="KEGG" id="dpp:DICPUDRAFT_84605"/>
<organism evidence="2 3">
    <name type="scientific">Dictyostelium purpureum</name>
    <name type="common">Slime mold</name>
    <dbReference type="NCBI Taxonomy" id="5786"/>
    <lineage>
        <taxon>Eukaryota</taxon>
        <taxon>Amoebozoa</taxon>
        <taxon>Evosea</taxon>
        <taxon>Eumycetozoa</taxon>
        <taxon>Dictyostelia</taxon>
        <taxon>Dictyosteliales</taxon>
        <taxon>Dictyosteliaceae</taxon>
        <taxon>Dictyostelium</taxon>
    </lineage>
</organism>